<dbReference type="Proteomes" id="UP001164250">
    <property type="component" value="Chromosome 12"/>
</dbReference>
<evidence type="ECO:0000313" key="1">
    <source>
        <dbReference type="EMBL" id="KAJ0082410.1"/>
    </source>
</evidence>
<dbReference type="EMBL" id="CM047908">
    <property type="protein sequence ID" value="KAJ0082410.1"/>
    <property type="molecule type" value="Genomic_DNA"/>
</dbReference>
<protein>
    <submittedName>
        <fullName evidence="1">Uncharacterized protein</fullName>
    </submittedName>
</protein>
<accession>A0ACC1A842</accession>
<name>A0ACC1A842_9ROSI</name>
<proteinExistence type="predicted"/>
<comment type="caution">
    <text evidence="1">The sequence shown here is derived from an EMBL/GenBank/DDBJ whole genome shotgun (WGS) entry which is preliminary data.</text>
</comment>
<reference evidence="2" key="1">
    <citation type="journal article" date="2023" name="G3 (Bethesda)">
        <title>Genome assembly and association tests identify interacting loci associated with vigor, precocity, and sex in interspecific pistachio rootstocks.</title>
        <authorList>
            <person name="Palmer W."/>
            <person name="Jacygrad E."/>
            <person name="Sagayaradj S."/>
            <person name="Cavanaugh K."/>
            <person name="Han R."/>
            <person name="Bertier L."/>
            <person name="Beede B."/>
            <person name="Kafkas S."/>
            <person name="Golino D."/>
            <person name="Preece J."/>
            <person name="Michelmore R."/>
        </authorList>
    </citation>
    <scope>NUCLEOTIDE SEQUENCE [LARGE SCALE GENOMIC DNA]</scope>
</reference>
<sequence>MSTRQKGEGFVKVARFKVPDTNVTHVDLSLGLKECERKCLSNCSCLAYTSAYAESEGGATGCLTYHGNMMDARTYTNTGQDFYVRVNATELALYKKNGSLLAKKTIVILSLVALLFTITLMFLFFRRKKKRKAKYRTSSFNLAASSTYLDDFFDIQEQDGNTRDPDLPMFDLRTIVAATDNFSTDNKLGEGGFGSVYKN</sequence>
<organism evidence="1 2">
    <name type="scientific">Pistacia atlantica</name>
    <dbReference type="NCBI Taxonomy" id="434234"/>
    <lineage>
        <taxon>Eukaryota</taxon>
        <taxon>Viridiplantae</taxon>
        <taxon>Streptophyta</taxon>
        <taxon>Embryophyta</taxon>
        <taxon>Tracheophyta</taxon>
        <taxon>Spermatophyta</taxon>
        <taxon>Magnoliopsida</taxon>
        <taxon>eudicotyledons</taxon>
        <taxon>Gunneridae</taxon>
        <taxon>Pentapetalae</taxon>
        <taxon>rosids</taxon>
        <taxon>malvids</taxon>
        <taxon>Sapindales</taxon>
        <taxon>Anacardiaceae</taxon>
        <taxon>Pistacia</taxon>
    </lineage>
</organism>
<gene>
    <name evidence="1" type="ORF">Patl1_10948</name>
</gene>
<evidence type="ECO:0000313" key="2">
    <source>
        <dbReference type="Proteomes" id="UP001164250"/>
    </source>
</evidence>
<keyword evidence="2" id="KW-1185">Reference proteome</keyword>